<dbReference type="Proteomes" id="UP000001542">
    <property type="component" value="Unassembled WGS sequence"/>
</dbReference>
<feature type="binding site" evidence="6">
    <location>
        <position position="45"/>
    </location>
    <ligand>
        <name>ATP</name>
        <dbReference type="ChEBI" id="CHEBI:30616"/>
    </ligand>
</feature>
<dbReference type="GO" id="GO:0005524">
    <property type="term" value="F:ATP binding"/>
    <property type="evidence" value="ECO:0007669"/>
    <property type="project" value="UniProtKB-UniRule"/>
</dbReference>
<evidence type="ECO:0000256" key="6">
    <source>
        <dbReference type="PROSITE-ProRule" id="PRU10141"/>
    </source>
</evidence>
<dbReference type="VEuPathDB" id="TrichDB:TVAGG3_0685410"/>
<protein>
    <submittedName>
        <fullName evidence="9">CAMK family protein kinase</fullName>
    </submittedName>
</protein>
<accession>A2FYI7</accession>
<dbReference type="SUPFAM" id="SSF56112">
    <property type="entry name" value="Protein kinase-like (PK-like)"/>
    <property type="match status" value="1"/>
</dbReference>
<reference evidence="9" key="1">
    <citation type="submission" date="2006-10" db="EMBL/GenBank/DDBJ databases">
        <authorList>
            <person name="Amadeo P."/>
            <person name="Zhao Q."/>
            <person name="Wortman J."/>
            <person name="Fraser-Liggett C."/>
            <person name="Carlton J."/>
        </authorList>
    </citation>
    <scope>NUCLEOTIDE SEQUENCE</scope>
    <source>
        <strain evidence="9">G3</strain>
    </source>
</reference>
<gene>
    <name evidence="9" type="ORF">TVAG_411680</name>
</gene>
<dbReference type="PROSITE" id="PS00108">
    <property type="entry name" value="PROTEIN_KINASE_ST"/>
    <property type="match status" value="1"/>
</dbReference>
<evidence type="ECO:0000256" key="3">
    <source>
        <dbReference type="ARBA" id="ARBA00022741"/>
    </source>
</evidence>
<dbReference type="PANTHER" id="PTHR24346">
    <property type="entry name" value="MAP/MICROTUBULE AFFINITY-REGULATING KINASE"/>
    <property type="match status" value="1"/>
</dbReference>
<dbReference type="STRING" id="5722.A2FYI7"/>
<sequence length="325" mass="37026">MQNSSNNHQIWKIGKYVLQEELGLGAFSTVFLAIHSKTGEKVAIKVIDRNTATETDMIVYVENELRIQSRLNHPNIAKVYDVIYTPEIIAIVMEYMPNGDMQMLINNNFIFKQSEQIRIAIELLDALNYLHEKGISHRDIKTANILFDKDMHPKLIDFGFSREFSAKMKTYCGTHLLMAPEIISNKVYNGMKADIWAYGVTMHIMATHCYPFSYQNDAQFLADVRNKTIKVNNTAEGNLGWLINRSLQFDPDNRPTAQSMLDYMKVQSTAFANGNGLEIGNHVKRAATMGILKPRRLPILIKSRGLNNTIPTKIKLAPKTILFEK</sequence>
<dbReference type="InterPro" id="IPR011009">
    <property type="entry name" value="Kinase-like_dom_sf"/>
</dbReference>
<name>A2FYI7_TRIV3</name>
<organism evidence="9 10">
    <name type="scientific">Trichomonas vaginalis (strain ATCC PRA-98 / G3)</name>
    <dbReference type="NCBI Taxonomy" id="412133"/>
    <lineage>
        <taxon>Eukaryota</taxon>
        <taxon>Metamonada</taxon>
        <taxon>Parabasalia</taxon>
        <taxon>Trichomonadida</taxon>
        <taxon>Trichomonadidae</taxon>
        <taxon>Trichomonas</taxon>
    </lineage>
</organism>
<keyword evidence="10" id="KW-1185">Reference proteome</keyword>
<comment type="similarity">
    <text evidence="7">Belongs to the protein kinase superfamily.</text>
</comment>
<keyword evidence="2" id="KW-0808">Transferase</keyword>
<dbReference type="FunFam" id="3.30.200.20:FF:000042">
    <property type="entry name" value="Aurora kinase A"/>
    <property type="match status" value="1"/>
</dbReference>
<dbReference type="Pfam" id="PF00069">
    <property type="entry name" value="Pkinase"/>
    <property type="match status" value="1"/>
</dbReference>
<keyword evidence="1 7" id="KW-0723">Serine/threonine-protein kinase</keyword>
<reference evidence="9" key="2">
    <citation type="journal article" date="2007" name="Science">
        <title>Draft genome sequence of the sexually transmitted pathogen Trichomonas vaginalis.</title>
        <authorList>
            <person name="Carlton J.M."/>
            <person name="Hirt R.P."/>
            <person name="Silva J.C."/>
            <person name="Delcher A.L."/>
            <person name="Schatz M."/>
            <person name="Zhao Q."/>
            <person name="Wortman J.R."/>
            <person name="Bidwell S.L."/>
            <person name="Alsmark U.C.M."/>
            <person name="Besteiro S."/>
            <person name="Sicheritz-Ponten T."/>
            <person name="Noel C.J."/>
            <person name="Dacks J.B."/>
            <person name="Foster P.G."/>
            <person name="Simillion C."/>
            <person name="Van de Peer Y."/>
            <person name="Miranda-Saavedra D."/>
            <person name="Barton G.J."/>
            <person name="Westrop G.D."/>
            <person name="Mueller S."/>
            <person name="Dessi D."/>
            <person name="Fiori P.L."/>
            <person name="Ren Q."/>
            <person name="Paulsen I."/>
            <person name="Zhang H."/>
            <person name="Bastida-Corcuera F.D."/>
            <person name="Simoes-Barbosa A."/>
            <person name="Brown M.T."/>
            <person name="Hayes R.D."/>
            <person name="Mukherjee M."/>
            <person name="Okumura C.Y."/>
            <person name="Schneider R."/>
            <person name="Smith A.J."/>
            <person name="Vanacova S."/>
            <person name="Villalvazo M."/>
            <person name="Haas B.J."/>
            <person name="Pertea M."/>
            <person name="Feldblyum T.V."/>
            <person name="Utterback T.R."/>
            <person name="Shu C.L."/>
            <person name="Osoegawa K."/>
            <person name="de Jong P.J."/>
            <person name="Hrdy I."/>
            <person name="Horvathova L."/>
            <person name="Zubacova Z."/>
            <person name="Dolezal P."/>
            <person name="Malik S.B."/>
            <person name="Logsdon J.M. Jr."/>
            <person name="Henze K."/>
            <person name="Gupta A."/>
            <person name="Wang C.C."/>
            <person name="Dunne R.L."/>
            <person name="Upcroft J.A."/>
            <person name="Upcroft P."/>
            <person name="White O."/>
            <person name="Salzberg S.L."/>
            <person name="Tang P."/>
            <person name="Chiu C.-H."/>
            <person name="Lee Y.-S."/>
            <person name="Embley T.M."/>
            <person name="Coombs G.H."/>
            <person name="Mottram J.C."/>
            <person name="Tachezy J."/>
            <person name="Fraser-Liggett C.M."/>
            <person name="Johnson P.J."/>
        </authorList>
    </citation>
    <scope>NUCLEOTIDE SEQUENCE [LARGE SCALE GENOMIC DNA]</scope>
    <source>
        <strain evidence="9">G3</strain>
    </source>
</reference>
<evidence type="ECO:0000256" key="2">
    <source>
        <dbReference type="ARBA" id="ARBA00022679"/>
    </source>
</evidence>
<dbReference type="Gene3D" id="1.10.510.10">
    <property type="entry name" value="Transferase(Phosphotransferase) domain 1"/>
    <property type="match status" value="1"/>
</dbReference>
<dbReference type="FunFam" id="1.10.510.10:FF:000578">
    <property type="entry name" value="CAMK family protein kinase"/>
    <property type="match status" value="1"/>
</dbReference>
<keyword evidence="5 6" id="KW-0067">ATP-binding</keyword>
<dbReference type="InterPro" id="IPR017441">
    <property type="entry name" value="Protein_kinase_ATP_BS"/>
</dbReference>
<evidence type="ECO:0000256" key="4">
    <source>
        <dbReference type="ARBA" id="ARBA00022777"/>
    </source>
</evidence>
<feature type="domain" description="Protein kinase" evidence="8">
    <location>
        <begin position="16"/>
        <end position="266"/>
    </location>
</feature>
<dbReference type="GO" id="GO:0004674">
    <property type="term" value="F:protein serine/threonine kinase activity"/>
    <property type="evidence" value="ECO:0000318"/>
    <property type="project" value="GO_Central"/>
</dbReference>
<dbReference type="InParanoid" id="A2FYI7"/>
<dbReference type="SMR" id="A2FYI7"/>
<evidence type="ECO:0000313" key="10">
    <source>
        <dbReference type="Proteomes" id="UP000001542"/>
    </source>
</evidence>
<dbReference type="RefSeq" id="XP_001302958.1">
    <property type="nucleotide sequence ID" value="XM_001302957.1"/>
</dbReference>
<dbReference type="eggNOG" id="KOG0586">
    <property type="taxonomic scope" value="Eukaryota"/>
</dbReference>
<dbReference type="OrthoDB" id="2390637at2759"/>
<proteinExistence type="inferred from homology"/>
<evidence type="ECO:0000256" key="7">
    <source>
        <dbReference type="RuleBase" id="RU000304"/>
    </source>
</evidence>
<dbReference type="KEGG" id="tva:4747706"/>
<dbReference type="PROSITE" id="PS50011">
    <property type="entry name" value="PROTEIN_KINASE_DOM"/>
    <property type="match status" value="1"/>
</dbReference>
<keyword evidence="3 6" id="KW-0547">Nucleotide-binding</keyword>
<evidence type="ECO:0000256" key="1">
    <source>
        <dbReference type="ARBA" id="ARBA00022527"/>
    </source>
</evidence>
<keyword evidence="4 9" id="KW-0418">Kinase</keyword>
<dbReference type="PROSITE" id="PS00107">
    <property type="entry name" value="PROTEIN_KINASE_ATP"/>
    <property type="match status" value="1"/>
</dbReference>
<dbReference type="OMA" id="MHIMATH"/>
<dbReference type="InterPro" id="IPR008271">
    <property type="entry name" value="Ser/Thr_kinase_AS"/>
</dbReference>
<dbReference type="PANTHER" id="PTHR24346:SF82">
    <property type="entry name" value="KP78A-RELATED"/>
    <property type="match status" value="1"/>
</dbReference>
<dbReference type="InterPro" id="IPR000719">
    <property type="entry name" value="Prot_kinase_dom"/>
</dbReference>
<evidence type="ECO:0000256" key="5">
    <source>
        <dbReference type="ARBA" id="ARBA00022840"/>
    </source>
</evidence>
<dbReference type="SMART" id="SM00220">
    <property type="entry name" value="S_TKc"/>
    <property type="match status" value="1"/>
</dbReference>
<dbReference type="VEuPathDB" id="TrichDB:TVAG_411680"/>
<evidence type="ECO:0000313" key="9">
    <source>
        <dbReference type="EMBL" id="EAX90028.1"/>
    </source>
</evidence>
<dbReference type="EMBL" id="DS114144">
    <property type="protein sequence ID" value="EAX90028.1"/>
    <property type="molecule type" value="Genomic_DNA"/>
</dbReference>
<dbReference type="AlphaFoldDB" id="A2FYI7"/>
<evidence type="ECO:0000259" key="8">
    <source>
        <dbReference type="PROSITE" id="PS50011"/>
    </source>
</evidence>